<organism evidence="2 3">
    <name type="scientific">Leeuwenhoekiella aequorea</name>
    <dbReference type="NCBI Taxonomy" id="283736"/>
    <lineage>
        <taxon>Bacteria</taxon>
        <taxon>Pseudomonadati</taxon>
        <taxon>Bacteroidota</taxon>
        <taxon>Flavobacteriia</taxon>
        <taxon>Flavobacteriales</taxon>
        <taxon>Flavobacteriaceae</taxon>
        <taxon>Leeuwenhoekiella</taxon>
    </lineage>
</organism>
<protein>
    <recommendedName>
        <fullName evidence="4">Tetratricopeptide repeat protein</fullName>
    </recommendedName>
</protein>
<evidence type="ECO:0000313" key="3">
    <source>
        <dbReference type="Proteomes" id="UP000289238"/>
    </source>
</evidence>
<name>A0A4V1KQW4_9FLAO</name>
<proteinExistence type="predicted"/>
<comment type="caution">
    <text evidence="2">The sequence shown here is derived from an EMBL/GenBank/DDBJ whole genome shotgun (WGS) entry which is preliminary data.</text>
</comment>
<evidence type="ECO:0000256" key="1">
    <source>
        <dbReference type="SAM" id="MobiDB-lite"/>
    </source>
</evidence>
<evidence type="ECO:0008006" key="4">
    <source>
        <dbReference type="Google" id="ProtNLM"/>
    </source>
</evidence>
<sequence>MNTHDFTYLLEHPDAITAEHVIELNEVVKKYPYFQAARALHLKGLKNQDSFLYNNQLKKTAAYTQDRTVLFDYITSESFNQSAISEQIKAQEEQLRDMPVHDLIDVSSDLEVEELAKANQVLANDFFIPKEESEEAQNSDDSADSLELGKPLEFTQNETHSFSQWLKITSFNKIDRNSPEDTQPLENTESRTEEPKLAVKSQKLVSFSAIEEEEEEDPDRTRRLELIDKFIETNPKIKVRTPEEGFKKPDLSGDFQPNESLMTETLARVYVEQKNYQKAKQAYKILCLKYPEKSGFFADQIRAIAKLQENK</sequence>
<evidence type="ECO:0000313" key="2">
    <source>
        <dbReference type="EMBL" id="RXG22822.1"/>
    </source>
</evidence>
<dbReference type="RefSeq" id="WP_128757770.1">
    <property type="nucleotide sequence ID" value="NZ_QOVM01000003.1"/>
</dbReference>
<dbReference type="AlphaFoldDB" id="A0A4V1KQW4"/>
<dbReference type="EMBL" id="QOVM01000003">
    <property type="protein sequence ID" value="RXG22822.1"/>
    <property type="molecule type" value="Genomic_DNA"/>
</dbReference>
<accession>A0A4V1KQW4</accession>
<feature type="region of interest" description="Disordered" evidence="1">
    <location>
        <begin position="174"/>
        <end position="197"/>
    </location>
</feature>
<dbReference type="OrthoDB" id="594666at2"/>
<reference evidence="2 3" key="1">
    <citation type="submission" date="2018-07" db="EMBL/GenBank/DDBJ databases">
        <title>Leeuwenhoekiella genomics.</title>
        <authorList>
            <person name="Tahon G."/>
            <person name="Willems A."/>
        </authorList>
    </citation>
    <scope>NUCLEOTIDE SEQUENCE [LARGE SCALE GENOMIC DNA]</scope>
    <source>
        <strain evidence="2 3">LMG 22550</strain>
    </source>
</reference>
<dbReference type="Proteomes" id="UP000289238">
    <property type="component" value="Unassembled WGS sequence"/>
</dbReference>
<keyword evidence="3" id="KW-1185">Reference proteome</keyword>
<gene>
    <name evidence="2" type="ORF">DSM00_1926</name>
</gene>
<feature type="compositionally biased region" description="Basic and acidic residues" evidence="1">
    <location>
        <begin position="188"/>
        <end position="197"/>
    </location>
</feature>